<dbReference type="Proteomes" id="UP000235965">
    <property type="component" value="Unassembled WGS sequence"/>
</dbReference>
<reference evidence="2 3" key="1">
    <citation type="submission" date="2017-12" db="EMBL/GenBank/DDBJ databases">
        <title>Hemimetabolous genomes reveal molecular basis of termite eusociality.</title>
        <authorList>
            <person name="Harrison M.C."/>
            <person name="Jongepier E."/>
            <person name="Robertson H.M."/>
            <person name="Arning N."/>
            <person name="Bitard-Feildel T."/>
            <person name="Chao H."/>
            <person name="Childers C.P."/>
            <person name="Dinh H."/>
            <person name="Doddapaneni H."/>
            <person name="Dugan S."/>
            <person name="Gowin J."/>
            <person name="Greiner C."/>
            <person name="Han Y."/>
            <person name="Hu H."/>
            <person name="Hughes D.S.T."/>
            <person name="Huylmans A.-K."/>
            <person name="Kemena C."/>
            <person name="Kremer L.P.M."/>
            <person name="Lee S.L."/>
            <person name="Lopez-Ezquerra A."/>
            <person name="Mallet L."/>
            <person name="Monroy-Kuhn J.M."/>
            <person name="Moser A."/>
            <person name="Murali S.C."/>
            <person name="Muzny D.M."/>
            <person name="Otani S."/>
            <person name="Piulachs M.-D."/>
            <person name="Poelchau M."/>
            <person name="Qu J."/>
            <person name="Schaub F."/>
            <person name="Wada-Katsumata A."/>
            <person name="Worley K.C."/>
            <person name="Xie Q."/>
            <person name="Ylla G."/>
            <person name="Poulsen M."/>
            <person name="Gibbs R.A."/>
            <person name="Schal C."/>
            <person name="Richards S."/>
            <person name="Belles X."/>
            <person name="Korb J."/>
            <person name="Bornberg-Bauer E."/>
        </authorList>
    </citation>
    <scope>NUCLEOTIDE SEQUENCE [LARGE SCALE GENOMIC DNA]</scope>
    <source>
        <tissue evidence="2">Whole body</tissue>
    </source>
</reference>
<feature type="domain" description="Helix-turn-helix" evidence="1">
    <location>
        <begin position="7"/>
        <end position="62"/>
    </location>
</feature>
<dbReference type="EMBL" id="NEVH01017447">
    <property type="protein sequence ID" value="PNF24416.1"/>
    <property type="molecule type" value="Genomic_DNA"/>
</dbReference>
<dbReference type="InterPro" id="IPR058912">
    <property type="entry name" value="HTH_animal"/>
</dbReference>
<protein>
    <recommendedName>
        <fullName evidence="1">Helix-turn-helix domain-containing protein</fullName>
    </recommendedName>
</protein>
<evidence type="ECO:0000259" key="1">
    <source>
        <dbReference type="Pfam" id="PF26215"/>
    </source>
</evidence>
<organism evidence="2 3">
    <name type="scientific">Cryptotermes secundus</name>
    <dbReference type="NCBI Taxonomy" id="105785"/>
    <lineage>
        <taxon>Eukaryota</taxon>
        <taxon>Metazoa</taxon>
        <taxon>Ecdysozoa</taxon>
        <taxon>Arthropoda</taxon>
        <taxon>Hexapoda</taxon>
        <taxon>Insecta</taxon>
        <taxon>Pterygota</taxon>
        <taxon>Neoptera</taxon>
        <taxon>Polyneoptera</taxon>
        <taxon>Dictyoptera</taxon>
        <taxon>Blattodea</taxon>
        <taxon>Blattoidea</taxon>
        <taxon>Termitoidae</taxon>
        <taxon>Kalotermitidae</taxon>
        <taxon>Cryptotermitinae</taxon>
        <taxon>Cryptotermes</taxon>
    </lineage>
</organism>
<evidence type="ECO:0000313" key="2">
    <source>
        <dbReference type="EMBL" id="PNF24416.1"/>
    </source>
</evidence>
<dbReference type="AlphaFoldDB" id="A0A2J7Q752"/>
<sequence>MTTDTTINNKSCHPKEQKLLAYKNWIHRPVTLPPSEENAKNKELNTITNITLNNGYRKEDITHLYNKLTRKTGNLDNKDKKRTK</sequence>
<name>A0A2J7Q752_9NEOP</name>
<proteinExistence type="predicted"/>
<evidence type="ECO:0000313" key="3">
    <source>
        <dbReference type="Proteomes" id="UP000235965"/>
    </source>
</evidence>
<keyword evidence="3" id="KW-1185">Reference proteome</keyword>
<comment type="caution">
    <text evidence="2">The sequence shown here is derived from an EMBL/GenBank/DDBJ whole genome shotgun (WGS) entry which is preliminary data.</text>
</comment>
<accession>A0A2J7Q752</accession>
<gene>
    <name evidence="2" type="ORF">B7P43_G09658</name>
</gene>
<dbReference type="InParanoid" id="A0A2J7Q752"/>
<dbReference type="Pfam" id="PF26215">
    <property type="entry name" value="HTH_animal"/>
    <property type="match status" value="1"/>
</dbReference>